<name>A0A919MBY3_9ACTN</name>
<organism evidence="2 3">
    <name type="scientific">Actinoplanes cyaneus</name>
    <dbReference type="NCBI Taxonomy" id="52696"/>
    <lineage>
        <taxon>Bacteria</taxon>
        <taxon>Bacillati</taxon>
        <taxon>Actinomycetota</taxon>
        <taxon>Actinomycetes</taxon>
        <taxon>Micromonosporales</taxon>
        <taxon>Micromonosporaceae</taxon>
        <taxon>Actinoplanes</taxon>
    </lineage>
</organism>
<proteinExistence type="predicted"/>
<feature type="region of interest" description="Disordered" evidence="1">
    <location>
        <begin position="1"/>
        <end position="21"/>
    </location>
</feature>
<reference evidence="2" key="1">
    <citation type="submission" date="2021-01" db="EMBL/GenBank/DDBJ databases">
        <title>Whole genome shotgun sequence of Actinoplanes cyaneus NBRC 14990.</title>
        <authorList>
            <person name="Komaki H."/>
            <person name="Tamura T."/>
        </authorList>
    </citation>
    <scope>NUCLEOTIDE SEQUENCE</scope>
    <source>
        <strain evidence="2">NBRC 14990</strain>
    </source>
</reference>
<evidence type="ECO:0000313" key="2">
    <source>
        <dbReference type="EMBL" id="GID65571.1"/>
    </source>
</evidence>
<protein>
    <submittedName>
        <fullName evidence="2">Uncharacterized protein</fullName>
    </submittedName>
</protein>
<dbReference type="AlphaFoldDB" id="A0A919MBY3"/>
<feature type="compositionally biased region" description="Pro residues" evidence="1">
    <location>
        <begin position="241"/>
        <end position="256"/>
    </location>
</feature>
<sequence>MLLSMAGWPPADRGRAMRDTDGGSEAVRRLRALAGAGTLAGAVRGADPAGRAELCAAAYEVAWPLVYQRVTRPAERRRGHWRCSTGLTRLTDDCVDRFHDDVEAVVTDLLRNARTPVRDVEAWMSARLTAATVDGHRRRRGERGAQQRPRVPGWLAAELARDPWLVELATRVLDWVGVPESAGHEIWPVDSWAARRGELTGRPAPVAALRDDLDRVLAAMRRRHRWYADYVERPLGAKTPPLAPPPGDRPGDPRPLVPQSADDEAERRLQELAGAAVAAIETRLGNGEDPRTGIVSVLRAVFGDDRLGSVRLADPRVVDRIVREALLIVGGQGGPAGGERLGGHGTVAG</sequence>
<evidence type="ECO:0000313" key="3">
    <source>
        <dbReference type="Proteomes" id="UP000619479"/>
    </source>
</evidence>
<feature type="region of interest" description="Disordered" evidence="1">
    <location>
        <begin position="235"/>
        <end position="265"/>
    </location>
</feature>
<dbReference type="EMBL" id="BOMH01000027">
    <property type="protein sequence ID" value="GID65571.1"/>
    <property type="molecule type" value="Genomic_DNA"/>
</dbReference>
<dbReference type="Proteomes" id="UP000619479">
    <property type="component" value="Unassembled WGS sequence"/>
</dbReference>
<gene>
    <name evidence="2" type="ORF">Acy02nite_34520</name>
</gene>
<comment type="caution">
    <text evidence="2">The sequence shown here is derived from an EMBL/GenBank/DDBJ whole genome shotgun (WGS) entry which is preliminary data.</text>
</comment>
<feature type="compositionally biased region" description="Basic and acidic residues" evidence="1">
    <location>
        <begin position="12"/>
        <end position="21"/>
    </location>
</feature>
<evidence type="ECO:0000256" key="1">
    <source>
        <dbReference type="SAM" id="MobiDB-lite"/>
    </source>
</evidence>
<accession>A0A919MBY3</accession>
<keyword evidence="3" id="KW-1185">Reference proteome</keyword>